<evidence type="ECO:0000313" key="2">
    <source>
        <dbReference type="EnsemblPlants" id="OGLUM05G10200.1"/>
    </source>
</evidence>
<evidence type="ECO:0000256" key="1">
    <source>
        <dbReference type="SAM" id="MobiDB-lite"/>
    </source>
</evidence>
<dbReference type="HOGENOM" id="CLU_2726291_0_0_1"/>
<accession>A0A0D9ZWM6</accession>
<reference evidence="2" key="1">
    <citation type="submission" date="2015-04" db="UniProtKB">
        <authorList>
            <consortium name="EnsemblPlants"/>
        </authorList>
    </citation>
    <scope>IDENTIFICATION</scope>
</reference>
<name>A0A0D9ZWM6_9ORYZ</name>
<sequence>MAGGSVVCSGAWGGSASNTGGSSSDDGVGLGRGRSTDENLDNGGSGGGDLGNSGSSMREKMMAELVLGRPWR</sequence>
<keyword evidence="3" id="KW-1185">Reference proteome</keyword>
<evidence type="ECO:0000313" key="3">
    <source>
        <dbReference type="Proteomes" id="UP000026961"/>
    </source>
</evidence>
<organism evidence="2">
    <name type="scientific">Oryza glumipatula</name>
    <dbReference type="NCBI Taxonomy" id="40148"/>
    <lineage>
        <taxon>Eukaryota</taxon>
        <taxon>Viridiplantae</taxon>
        <taxon>Streptophyta</taxon>
        <taxon>Embryophyta</taxon>
        <taxon>Tracheophyta</taxon>
        <taxon>Spermatophyta</taxon>
        <taxon>Magnoliopsida</taxon>
        <taxon>Liliopsida</taxon>
        <taxon>Poales</taxon>
        <taxon>Poaceae</taxon>
        <taxon>BOP clade</taxon>
        <taxon>Oryzoideae</taxon>
        <taxon>Oryzeae</taxon>
        <taxon>Oryzinae</taxon>
        <taxon>Oryza</taxon>
    </lineage>
</organism>
<proteinExistence type="predicted"/>
<dbReference type="AlphaFoldDB" id="A0A0D9ZWM6"/>
<protein>
    <submittedName>
        <fullName evidence="2">Uncharacterized protein</fullName>
    </submittedName>
</protein>
<dbReference type="Proteomes" id="UP000026961">
    <property type="component" value="Chromosome 5"/>
</dbReference>
<dbReference type="EnsemblPlants" id="OGLUM05G10200.1">
    <property type="protein sequence ID" value="OGLUM05G10200.1"/>
    <property type="gene ID" value="OGLUM05G10200"/>
</dbReference>
<feature type="compositionally biased region" description="Low complexity" evidence="1">
    <location>
        <begin position="14"/>
        <end position="27"/>
    </location>
</feature>
<feature type="region of interest" description="Disordered" evidence="1">
    <location>
        <begin position="1"/>
        <end position="72"/>
    </location>
</feature>
<dbReference type="Gramene" id="OGLUM05G10200.1">
    <property type="protein sequence ID" value="OGLUM05G10200.1"/>
    <property type="gene ID" value="OGLUM05G10200"/>
</dbReference>
<reference evidence="2" key="2">
    <citation type="submission" date="2018-05" db="EMBL/GenBank/DDBJ databases">
        <title>OgluRS3 (Oryza glumaepatula Reference Sequence Version 3).</title>
        <authorList>
            <person name="Zhang J."/>
            <person name="Kudrna D."/>
            <person name="Lee S."/>
            <person name="Talag J."/>
            <person name="Welchert J."/>
            <person name="Wing R.A."/>
        </authorList>
    </citation>
    <scope>NUCLEOTIDE SEQUENCE [LARGE SCALE GENOMIC DNA]</scope>
</reference>